<dbReference type="RefSeq" id="WP_142116430.1">
    <property type="nucleotide sequence ID" value="NZ_BOQM01000031.1"/>
</dbReference>
<name>A0A542XNX4_SALAC</name>
<dbReference type="AlphaFoldDB" id="A0A542XNX4"/>
<evidence type="ECO:0000313" key="5">
    <source>
        <dbReference type="Proteomes" id="UP000677457"/>
    </source>
</evidence>
<protein>
    <submittedName>
        <fullName evidence="2">Oxidoreductase CzcO</fullName>
    </submittedName>
    <submittedName>
        <fullName evidence="3">Putative flavoprotein involved in K+ transport</fullName>
    </submittedName>
</protein>
<dbReference type="InterPro" id="IPR050982">
    <property type="entry name" value="Auxin_biosynth/cation_transpt"/>
</dbReference>
<dbReference type="PANTHER" id="PTHR43539">
    <property type="entry name" value="FLAVIN-BINDING MONOOXYGENASE-LIKE PROTEIN (AFU_ORTHOLOGUE AFUA_4G09220)"/>
    <property type="match status" value="1"/>
</dbReference>
<accession>A0A542XNX4</accession>
<dbReference type="EMBL" id="BOQM01000031">
    <property type="protein sequence ID" value="GIM87135.1"/>
    <property type="molecule type" value="Genomic_DNA"/>
</dbReference>
<keyword evidence="5" id="KW-1185">Reference proteome</keyword>
<dbReference type="Pfam" id="PF13738">
    <property type="entry name" value="Pyr_redox_3"/>
    <property type="match status" value="1"/>
</dbReference>
<dbReference type="GO" id="GO:0050660">
    <property type="term" value="F:flavin adenine dinucleotide binding"/>
    <property type="evidence" value="ECO:0007669"/>
    <property type="project" value="TreeGrafter"/>
</dbReference>
<dbReference type="GeneID" id="93771947"/>
<evidence type="ECO:0000313" key="4">
    <source>
        <dbReference type="Proteomes" id="UP000315983"/>
    </source>
</evidence>
<dbReference type="Proteomes" id="UP000315983">
    <property type="component" value="Unassembled WGS sequence"/>
</dbReference>
<dbReference type="GO" id="GO:0004497">
    <property type="term" value="F:monooxygenase activity"/>
    <property type="evidence" value="ECO:0007669"/>
    <property type="project" value="TreeGrafter"/>
</dbReference>
<sequence length="353" mass="37657">MTVEHHPVVVVGGGQAGLATGYHLRRRGCGFLILDAGGTVGHAWRSRWDALRLFTPNSYNGLPGLPFPGPRSGLPGKDAVADYLHRYAAHFDLPVRVGARVDGLDRDGDGFLITAGDLRVRAHAVVIAAGAAIRPRVPEFADLLSADTVQLHSADYRNPGQLRDGPVLVVGAGNSGAEIALDVATGHRVTLAGRDTGRMPIRPGSLGYRMMSRLLAVDTPFGRRMLRNSGNWSRKGTPLVRITPKDLEQAGVRRTGRVVGVEDGTPVVDGGELIEAANVLWCTGFDQEYPWVKLPAFGEEGRPRHHRGVVETVPGLYFVGLPFQSAMSSSLIGGVGADAAYIAERACVTAAQR</sequence>
<reference evidence="2 5" key="2">
    <citation type="submission" date="2021-03" db="EMBL/GenBank/DDBJ databases">
        <title>Whole genome shotgun sequence of Salinispora arenicola NBRC 105043.</title>
        <authorList>
            <person name="Komaki H."/>
            <person name="Tamura T."/>
        </authorList>
    </citation>
    <scope>NUCLEOTIDE SEQUENCE [LARGE SCALE GENOMIC DNA]</scope>
    <source>
        <strain evidence="2 5">NBRC 105043</strain>
    </source>
</reference>
<dbReference type="SUPFAM" id="SSF51905">
    <property type="entry name" value="FAD/NAD(P)-binding domain"/>
    <property type="match status" value="2"/>
</dbReference>
<dbReference type="Proteomes" id="UP000677457">
    <property type="component" value="Unassembled WGS sequence"/>
</dbReference>
<dbReference type="InterPro" id="IPR036188">
    <property type="entry name" value="FAD/NAD-bd_sf"/>
</dbReference>
<dbReference type="Gene3D" id="3.50.50.60">
    <property type="entry name" value="FAD/NAD(P)-binding domain"/>
    <property type="match status" value="1"/>
</dbReference>
<proteinExistence type="predicted"/>
<gene>
    <name evidence="2" type="primary">czcO</name>
    <name evidence="3" type="ORF">FB564_2707</name>
    <name evidence="2" type="ORF">Sar04_38710</name>
</gene>
<evidence type="ECO:0000256" key="1">
    <source>
        <dbReference type="ARBA" id="ARBA00023002"/>
    </source>
</evidence>
<evidence type="ECO:0000313" key="2">
    <source>
        <dbReference type="EMBL" id="GIM87135.1"/>
    </source>
</evidence>
<keyword evidence="1" id="KW-0560">Oxidoreductase</keyword>
<comment type="caution">
    <text evidence="3">The sequence shown here is derived from an EMBL/GenBank/DDBJ whole genome shotgun (WGS) entry which is preliminary data.</text>
</comment>
<reference evidence="3 4" key="1">
    <citation type="submission" date="2019-06" db="EMBL/GenBank/DDBJ databases">
        <title>Sequencing the genomes of 1000 actinobacteria strains.</title>
        <authorList>
            <person name="Klenk H.-P."/>
        </authorList>
    </citation>
    <scope>NUCLEOTIDE SEQUENCE [LARGE SCALE GENOMIC DNA]</scope>
    <source>
        <strain evidence="3 4">DSM 44819</strain>
    </source>
</reference>
<evidence type="ECO:0000313" key="3">
    <source>
        <dbReference type="EMBL" id="TQL37544.1"/>
    </source>
</evidence>
<dbReference type="EMBL" id="VFOL01000001">
    <property type="protein sequence ID" value="TQL37544.1"/>
    <property type="molecule type" value="Genomic_DNA"/>
</dbReference>
<dbReference type="PRINTS" id="PR00368">
    <property type="entry name" value="FADPNR"/>
</dbReference>
<organism evidence="3 4">
    <name type="scientific">Salinispora arenicola</name>
    <dbReference type="NCBI Taxonomy" id="168697"/>
    <lineage>
        <taxon>Bacteria</taxon>
        <taxon>Bacillati</taxon>
        <taxon>Actinomycetota</taxon>
        <taxon>Actinomycetes</taxon>
        <taxon>Micromonosporales</taxon>
        <taxon>Micromonosporaceae</taxon>
        <taxon>Salinispora</taxon>
    </lineage>
</organism>
<dbReference type="PANTHER" id="PTHR43539:SF78">
    <property type="entry name" value="FLAVIN-CONTAINING MONOOXYGENASE"/>
    <property type="match status" value="1"/>
</dbReference>
<dbReference type="PRINTS" id="PR00469">
    <property type="entry name" value="PNDRDTASEII"/>
</dbReference>